<evidence type="ECO:0008006" key="3">
    <source>
        <dbReference type="Google" id="ProtNLM"/>
    </source>
</evidence>
<evidence type="ECO:0000313" key="2">
    <source>
        <dbReference type="Proteomes" id="UP001597344"/>
    </source>
</evidence>
<name>A0ABW5ATF6_9FLAO</name>
<evidence type="ECO:0000313" key="1">
    <source>
        <dbReference type="EMBL" id="MFD2186001.1"/>
    </source>
</evidence>
<dbReference type="RefSeq" id="WP_378318987.1">
    <property type="nucleotide sequence ID" value="NZ_JBHUHY010000003.1"/>
</dbReference>
<protein>
    <recommendedName>
        <fullName evidence="3">DUF4468 domain-containing protein</fullName>
    </recommendedName>
</protein>
<organism evidence="1 2">
    <name type="scientific">Aquimarina celericrescens</name>
    <dbReference type="NCBI Taxonomy" id="1964542"/>
    <lineage>
        <taxon>Bacteria</taxon>
        <taxon>Pseudomonadati</taxon>
        <taxon>Bacteroidota</taxon>
        <taxon>Flavobacteriia</taxon>
        <taxon>Flavobacteriales</taxon>
        <taxon>Flavobacteriaceae</taxon>
        <taxon>Aquimarina</taxon>
    </lineage>
</organism>
<sequence>MRRVILLSIIILVSFTGLIYGQKKVKIPNAVNYVMSQKNGVTASDLNYNITVTYDTTTLTYRLRENSALNKNSVTKKTDRYVIAKNRYGNYTFFDIKKKQLYSIDYYKSRYILAGYGQSKDDIKQVISEMMKKFIKGESQKDVIQHLIKQTEYDF</sequence>
<accession>A0ABW5ATF6</accession>
<gene>
    <name evidence="1" type="ORF">ACFSJT_04300</name>
</gene>
<dbReference type="EMBL" id="JBHUHY010000003">
    <property type="protein sequence ID" value="MFD2186001.1"/>
    <property type="molecule type" value="Genomic_DNA"/>
</dbReference>
<dbReference type="Proteomes" id="UP001597344">
    <property type="component" value="Unassembled WGS sequence"/>
</dbReference>
<comment type="caution">
    <text evidence="1">The sequence shown here is derived from an EMBL/GenBank/DDBJ whole genome shotgun (WGS) entry which is preliminary data.</text>
</comment>
<keyword evidence="2" id="KW-1185">Reference proteome</keyword>
<reference evidence="2" key="1">
    <citation type="journal article" date="2019" name="Int. J. Syst. Evol. Microbiol.">
        <title>The Global Catalogue of Microorganisms (GCM) 10K type strain sequencing project: providing services to taxonomists for standard genome sequencing and annotation.</title>
        <authorList>
            <consortium name="The Broad Institute Genomics Platform"/>
            <consortium name="The Broad Institute Genome Sequencing Center for Infectious Disease"/>
            <person name="Wu L."/>
            <person name="Ma J."/>
        </authorList>
    </citation>
    <scope>NUCLEOTIDE SEQUENCE [LARGE SCALE GENOMIC DNA]</scope>
    <source>
        <strain evidence="2">DT92</strain>
    </source>
</reference>
<proteinExistence type="predicted"/>